<evidence type="ECO:0000313" key="3">
    <source>
        <dbReference type="Proteomes" id="UP000314616"/>
    </source>
</evidence>
<dbReference type="KEGG" id="gyu:FE374_04470"/>
<feature type="domain" description="N-acetyltransferase" evidence="1">
    <location>
        <begin position="10"/>
        <end position="151"/>
    </location>
</feature>
<dbReference type="InterPro" id="IPR016181">
    <property type="entry name" value="Acyl_CoA_acyltransferase"/>
</dbReference>
<accession>A0A5B8C0D0</accession>
<gene>
    <name evidence="2" type="ORF">FE374_04470</name>
</gene>
<dbReference type="InterPro" id="IPR000182">
    <property type="entry name" value="GNAT_dom"/>
</dbReference>
<sequence length="157" mass="17687">MTTADIGDVLDVQEAGAVHGLSDVFPQDAYPFPRDDVAHRWQQEMATPGIDCYVVLLDSTVVGFAAIRGDEFLHFGIAIEHWGTGIARTAHDAVLNRMRSRGIQRAWLTVFTGNGRGRRFYEKLGWSPTGDRTHSSFPPYPELLRYERLVEQDRSPL</sequence>
<dbReference type="GO" id="GO:0016747">
    <property type="term" value="F:acyltransferase activity, transferring groups other than amino-acyl groups"/>
    <property type="evidence" value="ECO:0007669"/>
    <property type="project" value="InterPro"/>
</dbReference>
<dbReference type="Gene3D" id="3.40.630.30">
    <property type="match status" value="1"/>
</dbReference>
<keyword evidence="2" id="KW-0808">Transferase</keyword>
<dbReference type="SUPFAM" id="SSF55729">
    <property type="entry name" value="Acyl-CoA N-acyltransferases (Nat)"/>
    <property type="match status" value="1"/>
</dbReference>
<evidence type="ECO:0000259" key="1">
    <source>
        <dbReference type="PROSITE" id="PS51186"/>
    </source>
</evidence>
<dbReference type="EMBL" id="CP040915">
    <property type="protein sequence ID" value="QDC23984.1"/>
    <property type="molecule type" value="Genomic_DNA"/>
</dbReference>
<evidence type="ECO:0000313" key="2">
    <source>
        <dbReference type="EMBL" id="QDC23984.1"/>
    </source>
</evidence>
<name>A0A5B8C0D0_9MICO</name>
<reference evidence="2 3" key="1">
    <citation type="submission" date="2019-05" db="EMBL/GenBank/DDBJ databases">
        <title>Georgenia *** sp. nov., and Georgenia *** sp. nov., isolated from the intestinal contents of plateau pika (Ochotona curzoniae) in the Qinghai-Tibet plateau of China.</title>
        <authorList>
            <person name="Tian Z."/>
        </authorList>
    </citation>
    <scope>NUCLEOTIDE SEQUENCE [LARGE SCALE GENOMIC DNA]</scope>
    <source>
        <strain evidence="2 3">Z443</strain>
    </source>
</reference>
<dbReference type="OrthoDB" id="9799092at2"/>
<dbReference type="CDD" id="cd04301">
    <property type="entry name" value="NAT_SF"/>
    <property type="match status" value="1"/>
</dbReference>
<dbReference type="AlphaFoldDB" id="A0A5B8C0D0"/>
<organism evidence="2 3">
    <name type="scientific">Georgenia yuyongxinii</name>
    <dbReference type="NCBI Taxonomy" id="2589797"/>
    <lineage>
        <taxon>Bacteria</taxon>
        <taxon>Bacillati</taxon>
        <taxon>Actinomycetota</taxon>
        <taxon>Actinomycetes</taxon>
        <taxon>Micrococcales</taxon>
        <taxon>Bogoriellaceae</taxon>
        <taxon>Georgenia</taxon>
    </lineage>
</organism>
<dbReference type="Pfam" id="PF00583">
    <property type="entry name" value="Acetyltransf_1"/>
    <property type="match status" value="1"/>
</dbReference>
<dbReference type="RefSeq" id="WP_139927428.1">
    <property type="nucleotide sequence ID" value="NZ_CP040915.1"/>
</dbReference>
<dbReference type="PROSITE" id="PS51186">
    <property type="entry name" value="GNAT"/>
    <property type="match status" value="1"/>
</dbReference>
<dbReference type="Proteomes" id="UP000314616">
    <property type="component" value="Chromosome"/>
</dbReference>
<proteinExistence type="predicted"/>
<protein>
    <submittedName>
        <fullName evidence="2">GNAT family N-acetyltransferase</fullName>
    </submittedName>
</protein>